<keyword evidence="5" id="KW-1133">Transmembrane helix</keyword>
<evidence type="ECO:0000256" key="6">
    <source>
        <dbReference type="ARBA" id="ARBA00023136"/>
    </source>
</evidence>
<comment type="subcellular location">
    <subcellularLocation>
        <location evidence="1">Cell membrane</location>
        <topology evidence="1">Single-pass membrane protein</topology>
    </subcellularLocation>
</comment>
<dbReference type="AlphaFoldDB" id="A0A926S4R9"/>
<sequence>MQDTLPNEIVIVRRRPAWEGEAHPHGVWKIAYADFMTAMMAFFLVMWLINVTDDSVKSGVAQYFNPVKLASTAPNKKGLNDPNVAGTTNEDGANLPEGDLNAGNGRKDGVDIRKGIAPEASERSSGDTKGQFTQTHSEAQLFADPYAVLDKLAGMAASTEEVKYSDRESYGDGLEKQAGARGGDAFRDPFDPLYWQFLPTRGAGEVDFTAEKSDKTQPEMVTVIEPKSQPIPGSEDPAKVGDGNASVVAHLLAGKTAAHEANEAKPGDYGLSDQQKALLKLKAAGASDPADGVPLMERLNIALSTTGSGAMKETANRVTIDKVDDGVLISLTDDQNFGMFAIGSAEPRPELVALLGRIGKVVSAEKGQIVIKGHTDARPFRSRNYDNWRLSTARAHMALYMLARGGVPMKRFERVEGYADRDLKHPEDPNAASNRRIEIFLKEAS</sequence>
<dbReference type="InterPro" id="IPR025713">
    <property type="entry name" value="MotB-like_N_dom"/>
</dbReference>
<keyword evidence="4" id="KW-0812">Transmembrane</keyword>
<dbReference type="Pfam" id="PF13677">
    <property type="entry name" value="MotB_plug"/>
    <property type="match status" value="1"/>
</dbReference>
<keyword evidence="3" id="KW-1003">Cell membrane</keyword>
<proteinExistence type="inferred from homology"/>
<dbReference type="PROSITE" id="PS51123">
    <property type="entry name" value="OMPA_2"/>
    <property type="match status" value="1"/>
</dbReference>
<evidence type="ECO:0000256" key="3">
    <source>
        <dbReference type="ARBA" id="ARBA00022475"/>
    </source>
</evidence>
<accession>A0A926S4R9</accession>
<comment type="similarity">
    <text evidence="2">Belongs to the MotB family.</text>
</comment>
<feature type="compositionally biased region" description="Basic and acidic residues" evidence="8">
    <location>
        <begin position="161"/>
        <end position="175"/>
    </location>
</feature>
<dbReference type="PANTHER" id="PTHR30329">
    <property type="entry name" value="STATOR ELEMENT OF FLAGELLAR MOTOR COMPLEX"/>
    <property type="match status" value="1"/>
</dbReference>
<dbReference type="InterPro" id="IPR050330">
    <property type="entry name" value="Bact_OuterMem_StrucFunc"/>
</dbReference>
<evidence type="ECO:0000256" key="7">
    <source>
        <dbReference type="PROSITE-ProRule" id="PRU00473"/>
    </source>
</evidence>
<dbReference type="RefSeq" id="WP_190290366.1">
    <property type="nucleotide sequence ID" value="NZ_JABFCZ010000005.1"/>
</dbReference>
<dbReference type="GO" id="GO:0005886">
    <property type="term" value="C:plasma membrane"/>
    <property type="evidence" value="ECO:0007669"/>
    <property type="project" value="UniProtKB-SubCell"/>
</dbReference>
<dbReference type="Proteomes" id="UP000598467">
    <property type="component" value="Unassembled WGS sequence"/>
</dbReference>
<name>A0A926S4R9_9HYPH</name>
<feature type="domain" description="OmpA-like" evidence="9">
    <location>
        <begin position="327"/>
        <end position="445"/>
    </location>
</feature>
<dbReference type="PANTHER" id="PTHR30329:SF21">
    <property type="entry name" value="LIPOPROTEIN YIAD-RELATED"/>
    <property type="match status" value="1"/>
</dbReference>
<evidence type="ECO:0000259" key="9">
    <source>
        <dbReference type="PROSITE" id="PS51123"/>
    </source>
</evidence>
<evidence type="ECO:0000256" key="8">
    <source>
        <dbReference type="SAM" id="MobiDB-lite"/>
    </source>
</evidence>
<dbReference type="EMBL" id="JABFCZ010000005">
    <property type="protein sequence ID" value="MBD1545691.1"/>
    <property type="molecule type" value="Genomic_DNA"/>
</dbReference>
<keyword evidence="6 7" id="KW-0472">Membrane</keyword>
<dbReference type="SUPFAM" id="SSF103088">
    <property type="entry name" value="OmpA-like"/>
    <property type="match status" value="1"/>
</dbReference>
<feature type="region of interest" description="Disordered" evidence="8">
    <location>
        <begin position="161"/>
        <end position="185"/>
    </location>
</feature>
<evidence type="ECO:0000313" key="11">
    <source>
        <dbReference type="Proteomes" id="UP000598467"/>
    </source>
</evidence>
<dbReference type="InterPro" id="IPR006665">
    <property type="entry name" value="OmpA-like"/>
</dbReference>
<feature type="region of interest" description="Disordered" evidence="8">
    <location>
        <begin position="72"/>
        <end position="111"/>
    </location>
</feature>
<dbReference type="Pfam" id="PF00691">
    <property type="entry name" value="OmpA"/>
    <property type="match status" value="1"/>
</dbReference>
<evidence type="ECO:0000256" key="2">
    <source>
        <dbReference type="ARBA" id="ARBA00008914"/>
    </source>
</evidence>
<comment type="caution">
    <text evidence="10">The sequence shown here is derived from an EMBL/GenBank/DDBJ whole genome shotgun (WGS) entry which is preliminary data.</text>
</comment>
<evidence type="ECO:0000256" key="5">
    <source>
        <dbReference type="ARBA" id="ARBA00022989"/>
    </source>
</evidence>
<dbReference type="CDD" id="cd07185">
    <property type="entry name" value="OmpA_C-like"/>
    <property type="match status" value="1"/>
</dbReference>
<evidence type="ECO:0000256" key="1">
    <source>
        <dbReference type="ARBA" id="ARBA00004162"/>
    </source>
</evidence>
<protein>
    <submittedName>
        <fullName evidence="10">MotB family protein</fullName>
    </submittedName>
</protein>
<reference evidence="10" key="1">
    <citation type="submission" date="2020-05" db="EMBL/GenBank/DDBJ databases">
        <title>Identification of trans-AT polyketide cluster in two marine bacteria, producers of a novel glutaramide-containing polyketide sesbanimide D and analogs.</title>
        <authorList>
            <person name="Kacar D."/>
            <person name="Rodriguez P."/>
            <person name="Canedo L."/>
            <person name="Gonzalez E."/>
            <person name="Galan B."/>
            <person name="De La Calle F."/>
            <person name="Garcia J.L."/>
        </authorList>
    </citation>
    <scope>NUCLEOTIDE SEQUENCE</scope>
    <source>
        <strain evidence="10">PHM038</strain>
    </source>
</reference>
<organism evidence="10 11">
    <name type="scientific">Roseibium aggregatum</name>
    <dbReference type="NCBI Taxonomy" id="187304"/>
    <lineage>
        <taxon>Bacteria</taxon>
        <taxon>Pseudomonadati</taxon>
        <taxon>Pseudomonadota</taxon>
        <taxon>Alphaproteobacteria</taxon>
        <taxon>Hyphomicrobiales</taxon>
        <taxon>Stappiaceae</taxon>
        <taxon>Roseibium</taxon>
    </lineage>
</organism>
<dbReference type="Gene3D" id="3.30.1330.60">
    <property type="entry name" value="OmpA-like domain"/>
    <property type="match status" value="1"/>
</dbReference>
<evidence type="ECO:0000313" key="10">
    <source>
        <dbReference type="EMBL" id="MBD1545691.1"/>
    </source>
</evidence>
<dbReference type="InterPro" id="IPR036737">
    <property type="entry name" value="OmpA-like_sf"/>
</dbReference>
<gene>
    <name evidence="10" type="ORF">HK439_05415</name>
</gene>
<dbReference type="NCBIfam" id="NF004651">
    <property type="entry name" value="PRK05996.1"/>
    <property type="match status" value="1"/>
</dbReference>
<evidence type="ECO:0000256" key="4">
    <source>
        <dbReference type="ARBA" id="ARBA00022692"/>
    </source>
</evidence>